<evidence type="ECO:0000256" key="1">
    <source>
        <dbReference type="SAM" id="MobiDB-lite"/>
    </source>
</evidence>
<sequence>MPELRGANSDGPHIEKVTGATHRSHSWPGSRKPEMLSQGVVLTAIRNGRELSLSVTNVVGAHTFPVVDRHQAEIVVLPESSLNPFWRQSVKLVPDSTAEYSVELRDARAHALVELRFYPVPAIWPDSFYVLHKEMID</sequence>
<proteinExistence type="predicted"/>
<name>X0TFQ9_9ZZZZ</name>
<comment type="caution">
    <text evidence="2">The sequence shown here is derived from an EMBL/GenBank/DDBJ whole genome shotgun (WGS) entry which is preliminary data.</text>
</comment>
<feature type="region of interest" description="Disordered" evidence="1">
    <location>
        <begin position="1"/>
        <end position="33"/>
    </location>
</feature>
<reference evidence="2" key="1">
    <citation type="journal article" date="2014" name="Front. Microbiol.">
        <title>High frequency of phylogenetically diverse reductive dehalogenase-homologous genes in deep subseafloor sedimentary metagenomes.</title>
        <authorList>
            <person name="Kawai M."/>
            <person name="Futagami T."/>
            <person name="Toyoda A."/>
            <person name="Takaki Y."/>
            <person name="Nishi S."/>
            <person name="Hori S."/>
            <person name="Arai W."/>
            <person name="Tsubouchi T."/>
            <person name="Morono Y."/>
            <person name="Uchiyama I."/>
            <person name="Ito T."/>
            <person name="Fujiyama A."/>
            <person name="Inagaki F."/>
            <person name="Takami H."/>
        </authorList>
    </citation>
    <scope>NUCLEOTIDE SEQUENCE</scope>
    <source>
        <strain evidence="2">Expedition CK06-06</strain>
    </source>
</reference>
<organism evidence="2">
    <name type="scientific">marine sediment metagenome</name>
    <dbReference type="NCBI Taxonomy" id="412755"/>
    <lineage>
        <taxon>unclassified sequences</taxon>
        <taxon>metagenomes</taxon>
        <taxon>ecological metagenomes</taxon>
    </lineage>
</organism>
<evidence type="ECO:0000313" key="2">
    <source>
        <dbReference type="EMBL" id="GAF74910.1"/>
    </source>
</evidence>
<accession>X0TFQ9</accession>
<protein>
    <submittedName>
        <fullName evidence="2">Uncharacterized protein</fullName>
    </submittedName>
</protein>
<dbReference type="AlphaFoldDB" id="X0TFQ9"/>
<dbReference type="EMBL" id="BARS01009457">
    <property type="protein sequence ID" value="GAF74910.1"/>
    <property type="molecule type" value="Genomic_DNA"/>
</dbReference>
<gene>
    <name evidence="2" type="ORF">S01H1_17782</name>
</gene>